<gene>
    <name evidence="2" type="ORF">D9X91_10120</name>
</gene>
<feature type="compositionally biased region" description="Basic and acidic residues" evidence="1">
    <location>
        <begin position="33"/>
        <end position="42"/>
    </location>
</feature>
<evidence type="ECO:0000313" key="3">
    <source>
        <dbReference type="Proteomes" id="UP000276770"/>
    </source>
</evidence>
<dbReference type="AlphaFoldDB" id="A0A3L7JXA2"/>
<dbReference type="RefSeq" id="WP_121680501.1">
    <property type="nucleotide sequence ID" value="NZ_RCVZ01000006.1"/>
</dbReference>
<accession>A0A3L7JXA2</accession>
<organism evidence="2 3">
    <name type="scientific">Falsibacillus albus</name>
    <dbReference type="NCBI Taxonomy" id="2478915"/>
    <lineage>
        <taxon>Bacteria</taxon>
        <taxon>Bacillati</taxon>
        <taxon>Bacillota</taxon>
        <taxon>Bacilli</taxon>
        <taxon>Bacillales</taxon>
        <taxon>Bacillaceae</taxon>
        <taxon>Falsibacillus</taxon>
    </lineage>
</organism>
<dbReference type="OrthoDB" id="2068061at2"/>
<proteinExistence type="predicted"/>
<dbReference type="Proteomes" id="UP000276770">
    <property type="component" value="Unassembled WGS sequence"/>
</dbReference>
<sequence length="135" mass="15980">MNNHPMQFPNYSVHPHYWPYSGVEANGNFDVRDLEEQIYRPDDAEDAPPGPPPAQVPQVPAQFKSGQQQSDQLRRWMCNCLGQWGYMGLRRPGRDFWFYPTEIRKNGVSGYTWNRGRRQKVSYRYNQIRNFMCFG</sequence>
<comment type="caution">
    <text evidence="2">The sequence shown here is derived from an EMBL/GenBank/DDBJ whole genome shotgun (WGS) entry which is preliminary data.</text>
</comment>
<reference evidence="2 3" key="1">
    <citation type="submission" date="2018-10" db="EMBL/GenBank/DDBJ databases">
        <title>Falsibacillus sp. genome draft.</title>
        <authorList>
            <person name="Shi S."/>
        </authorList>
    </citation>
    <scope>NUCLEOTIDE SEQUENCE [LARGE SCALE GENOMIC DNA]</scope>
    <source>
        <strain evidence="2 3">GY 10110</strain>
    </source>
</reference>
<evidence type="ECO:0000313" key="2">
    <source>
        <dbReference type="EMBL" id="RLQ95386.1"/>
    </source>
</evidence>
<name>A0A3L7JXA2_9BACI</name>
<evidence type="ECO:0000256" key="1">
    <source>
        <dbReference type="SAM" id="MobiDB-lite"/>
    </source>
</evidence>
<protein>
    <recommendedName>
        <fullName evidence="4">Transporter</fullName>
    </recommendedName>
</protein>
<keyword evidence="3" id="KW-1185">Reference proteome</keyword>
<feature type="region of interest" description="Disordered" evidence="1">
    <location>
        <begin position="33"/>
        <end position="66"/>
    </location>
</feature>
<evidence type="ECO:0008006" key="4">
    <source>
        <dbReference type="Google" id="ProtNLM"/>
    </source>
</evidence>
<dbReference type="EMBL" id="RCVZ01000006">
    <property type="protein sequence ID" value="RLQ95386.1"/>
    <property type="molecule type" value="Genomic_DNA"/>
</dbReference>